<dbReference type="EMBL" id="CATOUU010000779">
    <property type="protein sequence ID" value="CAI9947685.1"/>
    <property type="molecule type" value="Genomic_DNA"/>
</dbReference>
<evidence type="ECO:0000313" key="3">
    <source>
        <dbReference type="Proteomes" id="UP001642409"/>
    </source>
</evidence>
<name>A0AA86PWI7_9EUKA</name>
<reference evidence="2 3" key="2">
    <citation type="submission" date="2024-07" db="EMBL/GenBank/DDBJ databases">
        <authorList>
            <person name="Akdeniz Z."/>
        </authorList>
    </citation>
    <scope>NUCLEOTIDE SEQUENCE [LARGE SCALE GENOMIC DNA]</scope>
</reference>
<protein>
    <submittedName>
        <fullName evidence="2">Hypothetical_protein</fullName>
    </submittedName>
</protein>
<dbReference type="Proteomes" id="UP001642409">
    <property type="component" value="Unassembled WGS sequence"/>
</dbReference>
<sequence>MPGQAFDTQQLVMSCPNDVDQVFEQYHNKRKEFIDNATKKFEANLTIQANRAQEYSNDSRKPKLELINIAHMSLLSSRILTNEQFDLTCQVISCYAKSSHVLQRYERFDKVNTQCSSKQYHQYN</sequence>
<reference evidence="1" key="1">
    <citation type="submission" date="2023-06" db="EMBL/GenBank/DDBJ databases">
        <authorList>
            <person name="Kurt Z."/>
        </authorList>
    </citation>
    <scope>NUCLEOTIDE SEQUENCE</scope>
</reference>
<comment type="caution">
    <text evidence="1">The sequence shown here is derived from an EMBL/GenBank/DDBJ whole genome shotgun (WGS) entry which is preliminary data.</text>
</comment>
<evidence type="ECO:0000313" key="2">
    <source>
        <dbReference type="EMBL" id="CAL6074953.1"/>
    </source>
</evidence>
<gene>
    <name evidence="1" type="ORF">HINF_LOCUS35330</name>
    <name evidence="2" type="ORF">HINF_LOCUS56971</name>
</gene>
<keyword evidence="3" id="KW-1185">Reference proteome</keyword>
<proteinExistence type="predicted"/>
<organism evidence="1">
    <name type="scientific">Hexamita inflata</name>
    <dbReference type="NCBI Taxonomy" id="28002"/>
    <lineage>
        <taxon>Eukaryota</taxon>
        <taxon>Metamonada</taxon>
        <taxon>Diplomonadida</taxon>
        <taxon>Hexamitidae</taxon>
        <taxon>Hexamitinae</taxon>
        <taxon>Hexamita</taxon>
    </lineage>
</organism>
<accession>A0AA86PWI7</accession>
<dbReference type="EMBL" id="CAXDID020000311">
    <property type="protein sequence ID" value="CAL6074953.1"/>
    <property type="molecule type" value="Genomic_DNA"/>
</dbReference>
<dbReference type="AlphaFoldDB" id="A0AA86PWI7"/>
<evidence type="ECO:0000313" key="1">
    <source>
        <dbReference type="EMBL" id="CAI9947685.1"/>
    </source>
</evidence>